<dbReference type="Gene3D" id="3.40.250.10">
    <property type="entry name" value="Rhodanese-like domain"/>
    <property type="match status" value="1"/>
</dbReference>
<evidence type="ECO:0000313" key="4">
    <source>
        <dbReference type="Proteomes" id="UP000094472"/>
    </source>
</evidence>
<dbReference type="EMBL" id="LPWF01000036">
    <property type="protein sequence ID" value="ODR94254.1"/>
    <property type="molecule type" value="Genomic_DNA"/>
</dbReference>
<dbReference type="PANTHER" id="PTHR44086:SF10">
    <property type="entry name" value="THIOSULFATE SULFURTRANSFERASE_RHODANESE-LIKE DOMAIN-CONTAINING PROTEIN 3"/>
    <property type="match status" value="1"/>
</dbReference>
<dbReference type="InterPro" id="IPR001763">
    <property type="entry name" value="Rhodanese-like_dom"/>
</dbReference>
<comment type="caution">
    <text evidence="3">The sequence shown here is derived from an EMBL/GenBank/DDBJ whole genome shotgun (WGS) entry which is preliminary data.</text>
</comment>
<evidence type="ECO:0000259" key="2">
    <source>
        <dbReference type="PROSITE" id="PS50206"/>
    </source>
</evidence>
<accession>A0A1E3VL52</accession>
<gene>
    <name evidence="3" type="ORF">AUC69_03675</name>
</gene>
<sequence>MSLPTITPADAKRLLDQGATLIDIRETGERASEYIPGSQHGPLRQIDGNAFEDVSAPIIFHCRSGMRTTTNAGRLKEAAPCEAYVLSGGIEAWKKAGLPVVSDNSRRMSPGRRLMVAGGTAVLLGVLLGIFIAPTFYLLAGFAGAGLLLGGVFGWGGMAKSA</sequence>
<dbReference type="PANTHER" id="PTHR44086">
    <property type="entry name" value="THIOSULFATE SULFURTRANSFERASE RDL2, MITOCHONDRIAL-RELATED"/>
    <property type="match status" value="1"/>
</dbReference>
<keyword evidence="4" id="KW-1185">Reference proteome</keyword>
<dbReference type="AlphaFoldDB" id="A0A1E3VL52"/>
<dbReference type="Pfam" id="PF00581">
    <property type="entry name" value="Rhodanese"/>
    <property type="match status" value="1"/>
</dbReference>
<feature type="domain" description="Rhodanese" evidence="2">
    <location>
        <begin position="15"/>
        <end position="102"/>
    </location>
</feature>
<organism evidence="3 4">
    <name type="scientific">Methyloceanibacter superfactus</name>
    <dbReference type="NCBI Taxonomy" id="1774969"/>
    <lineage>
        <taxon>Bacteria</taxon>
        <taxon>Pseudomonadati</taxon>
        <taxon>Pseudomonadota</taxon>
        <taxon>Alphaproteobacteria</taxon>
        <taxon>Hyphomicrobiales</taxon>
        <taxon>Hyphomicrobiaceae</taxon>
        <taxon>Methyloceanibacter</taxon>
    </lineage>
</organism>
<name>A0A1E3VL52_9HYPH</name>
<reference evidence="3 4" key="1">
    <citation type="journal article" date="2016" name="Environ. Microbiol.">
        <title>New Methyloceanibacter diversity from North Sea sediments includes methanotroph containing solely the soluble methane monooxygenase.</title>
        <authorList>
            <person name="Vekeman B."/>
            <person name="Kerckhof F.M."/>
            <person name="Cremers G."/>
            <person name="de Vos P."/>
            <person name="Vandamme P."/>
            <person name="Boon N."/>
            <person name="Op den Camp H.J."/>
            <person name="Heylen K."/>
        </authorList>
    </citation>
    <scope>NUCLEOTIDE SEQUENCE [LARGE SCALE GENOMIC DNA]</scope>
    <source>
        <strain evidence="3 4">R-67175</strain>
    </source>
</reference>
<dbReference type="OrthoDB" id="9807812at2"/>
<dbReference type="Gene3D" id="6.10.140.1340">
    <property type="match status" value="1"/>
</dbReference>
<dbReference type="RefSeq" id="WP_069442850.1">
    <property type="nucleotide sequence ID" value="NZ_LPWF01000036.1"/>
</dbReference>
<keyword evidence="1" id="KW-1133">Transmembrane helix</keyword>
<dbReference type="STRING" id="1774969.AUC69_03675"/>
<dbReference type="InterPro" id="IPR036873">
    <property type="entry name" value="Rhodanese-like_dom_sf"/>
</dbReference>
<evidence type="ECO:0000256" key="1">
    <source>
        <dbReference type="SAM" id="Phobius"/>
    </source>
</evidence>
<dbReference type="PROSITE" id="PS50206">
    <property type="entry name" value="RHODANESE_3"/>
    <property type="match status" value="1"/>
</dbReference>
<feature type="transmembrane region" description="Helical" evidence="1">
    <location>
        <begin position="114"/>
        <end position="133"/>
    </location>
</feature>
<protein>
    <recommendedName>
        <fullName evidence="2">Rhodanese domain-containing protein</fullName>
    </recommendedName>
</protein>
<dbReference type="Proteomes" id="UP000094472">
    <property type="component" value="Unassembled WGS sequence"/>
</dbReference>
<keyword evidence="1" id="KW-0472">Membrane</keyword>
<evidence type="ECO:0000313" key="3">
    <source>
        <dbReference type="EMBL" id="ODR94254.1"/>
    </source>
</evidence>
<feature type="transmembrane region" description="Helical" evidence="1">
    <location>
        <begin position="139"/>
        <end position="158"/>
    </location>
</feature>
<dbReference type="SUPFAM" id="SSF52821">
    <property type="entry name" value="Rhodanese/Cell cycle control phosphatase"/>
    <property type="match status" value="1"/>
</dbReference>
<dbReference type="SMART" id="SM00450">
    <property type="entry name" value="RHOD"/>
    <property type="match status" value="1"/>
</dbReference>
<proteinExistence type="predicted"/>
<dbReference type="GO" id="GO:0004792">
    <property type="term" value="F:thiosulfate-cyanide sulfurtransferase activity"/>
    <property type="evidence" value="ECO:0007669"/>
    <property type="project" value="TreeGrafter"/>
</dbReference>
<keyword evidence="1" id="KW-0812">Transmembrane</keyword>